<dbReference type="KEGG" id="pchm:VFPPC_03853"/>
<dbReference type="GeneID" id="28847299"/>
<dbReference type="EMBL" id="LSBJ02000002">
    <property type="protein sequence ID" value="OAQ59639.1"/>
    <property type="molecule type" value="Genomic_DNA"/>
</dbReference>
<dbReference type="AlphaFoldDB" id="A0A179F3C3"/>
<keyword evidence="2" id="KW-1185">Reference proteome</keyword>
<protein>
    <submittedName>
        <fullName evidence="1">Uncharacterized protein</fullName>
    </submittedName>
</protein>
<accession>A0A179F3C3</accession>
<dbReference type="RefSeq" id="XP_018137632.1">
    <property type="nucleotide sequence ID" value="XM_018283305.1"/>
</dbReference>
<dbReference type="Proteomes" id="UP000078397">
    <property type="component" value="Unassembled WGS sequence"/>
</dbReference>
<evidence type="ECO:0000313" key="2">
    <source>
        <dbReference type="Proteomes" id="UP000078397"/>
    </source>
</evidence>
<evidence type="ECO:0000313" key="1">
    <source>
        <dbReference type="EMBL" id="OAQ59639.1"/>
    </source>
</evidence>
<gene>
    <name evidence="1" type="ORF">VFPPC_03853</name>
</gene>
<organism evidence="1 2">
    <name type="scientific">Pochonia chlamydosporia 170</name>
    <dbReference type="NCBI Taxonomy" id="1380566"/>
    <lineage>
        <taxon>Eukaryota</taxon>
        <taxon>Fungi</taxon>
        <taxon>Dikarya</taxon>
        <taxon>Ascomycota</taxon>
        <taxon>Pezizomycotina</taxon>
        <taxon>Sordariomycetes</taxon>
        <taxon>Hypocreomycetidae</taxon>
        <taxon>Hypocreales</taxon>
        <taxon>Clavicipitaceae</taxon>
        <taxon>Pochonia</taxon>
    </lineage>
</organism>
<name>A0A179F3C3_METCM</name>
<comment type="caution">
    <text evidence="1">The sequence shown here is derived from an EMBL/GenBank/DDBJ whole genome shotgun (WGS) entry which is preliminary data.</text>
</comment>
<reference evidence="1 2" key="1">
    <citation type="journal article" date="2016" name="PLoS Pathog.">
        <title>Biosynthesis of antibiotic leucinostatins in bio-control fungus Purpureocillium lilacinum and their inhibition on phytophthora revealed by genome mining.</title>
        <authorList>
            <person name="Wang G."/>
            <person name="Liu Z."/>
            <person name="Lin R."/>
            <person name="Li E."/>
            <person name="Mao Z."/>
            <person name="Ling J."/>
            <person name="Yang Y."/>
            <person name="Yin W.B."/>
            <person name="Xie B."/>
        </authorList>
    </citation>
    <scope>NUCLEOTIDE SEQUENCE [LARGE SCALE GENOMIC DNA]</scope>
    <source>
        <strain evidence="1">170</strain>
    </source>
</reference>
<proteinExistence type="predicted"/>
<sequence>MSCGDLHHAILALSSCYACRGTAFFKVKLTTISLTVERCLQCLHVHSTSLGYPSFEIILTSPNYVSPSGRQVDTVAHSWQSITKCLRFP</sequence>